<evidence type="ECO:0000256" key="1">
    <source>
        <dbReference type="SAM" id="Coils"/>
    </source>
</evidence>
<dbReference type="InterPro" id="IPR007139">
    <property type="entry name" value="DUF349"/>
</dbReference>
<proteinExistence type="predicted"/>
<feature type="region of interest" description="Disordered" evidence="2">
    <location>
        <begin position="1"/>
        <end position="243"/>
    </location>
</feature>
<feature type="compositionally biased region" description="Acidic residues" evidence="2">
    <location>
        <begin position="138"/>
        <end position="152"/>
    </location>
</feature>
<feature type="compositionally biased region" description="Pro residues" evidence="2">
    <location>
        <begin position="202"/>
        <end position="215"/>
    </location>
</feature>
<feature type="compositionally biased region" description="Low complexity" evidence="2">
    <location>
        <begin position="16"/>
        <end position="70"/>
    </location>
</feature>
<feature type="compositionally biased region" description="Low complexity" evidence="2">
    <location>
        <begin position="185"/>
        <end position="201"/>
    </location>
</feature>
<comment type="caution">
    <text evidence="3">The sequence shown here is derived from an EMBL/GenBank/DDBJ whole genome shotgun (WGS) entry which is preliminary data.</text>
</comment>
<reference evidence="3 4" key="1">
    <citation type="submission" date="2024-10" db="EMBL/GenBank/DDBJ databases">
        <title>The Natural Products Discovery Center: Release of the First 8490 Sequenced Strains for Exploring Actinobacteria Biosynthetic Diversity.</title>
        <authorList>
            <person name="Kalkreuter E."/>
            <person name="Kautsar S.A."/>
            <person name="Yang D."/>
            <person name="Bader C.D."/>
            <person name="Teijaro C.N."/>
            <person name="Fluegel L."/>
            <person name="Davis C.M."/>
            <person name="Simpson J.R."/>
            <person name="Lauterbach L."/>
            <person name="Steele A.D."/>
            <person name="Gui C."/>
            <person name="Meng S."/>
            <person name="Li G."/>
            <person name="Viehrig K."/>
            <person name="Ye F."/>
            <person name="Su P."/>
            <person name="Kiefer A.F."/>
            <person name="Nichols A."/>
            <person name="Cepeda A.J."/>
            <person name="Yan W."/>
            <person name="Fan B."/>
            <person name="Jiang Y."/>
            <person name="Adhikari A."/>
            <person name="Zheng C.-J."/>
            <person name="Schuster L."/>
            <person name="Cowan T.M."/>
            <person name="Smanski M.J."/>
            <person name="Chevrette M.G."/>
            <person name="De Carvalho L.P.S."/>
            <person name="Shen B."/>
        </authorList>
    </citation>
    <scope>NUCLEOTIDE SEQUENCE [LARGE SCALE GENOMIC DNA]</scope>
    <source>
        <strain evidence="3 4">NPDC019481</strain>
    </source>
</reference>
<dbReference type="RefSeq" id="WP_397405714.1">
    <property type="nucleotide sequence ID" value="NZ_JBIRYI010000010.1"/>
</dbReference>
<gene>
    <name evidence="3" type="ORF">ACH47X_16845</name>
</gene>
<feature type="coiled-coil region" evidence="1">
    <location>
        <begin position="586"/>
        <end position="643"/>
    </location>
</feature>
<feature type="compositionally biased region" description="Basic and acidic residues" evidence="2">
    <location>
        <begin position="76"/>
        <end position="97"/>
    </location>
</feature>
<protein>
    <submittedName>
        <fullName evidence="3">DUF349 domain-containing protein</fullName>
    </submittedName>
</protein>
<feature type="compositionally biased region" description="Low complexity" evidence="2">
    <location>
        <begin position="99"/>
        <end position="137"/>
    </location>
</feature>
<dbReference type="Pfam" id="PF03993">
    <property type="entry name" value="DUF349"/>
    <property type="match status" value="3"/>
</dbReference>
<evidence type="ECO:0000313" key="4">
    <source>
        <dbReference type="Proteomes" id="UP001611580"/>
    </source>
</evidence>
<feature type="compositionally biased region" description="Low complexity" evidence="2">
    <location>
        <begin position="168"/>
        <end position="177"/>
    </location>
</feature>
<keyword evidence="4" id="KW-1185">Reference proteome</keyword>
<feature type="compositionally biased region" description="Low complexity" evidence="2">
    <location>
        <begin position="233"/>
        <end position="243"/>
    </location>
</feature>
<evidence type="ECO:0000256" key="2">
    <source>
        <dbReference type="SAM" id="MobiDB-lite"/>
    </source>
</evidence>
<organism evidence="3 4">
    <name type="scientific">Promicromonospora kroppenstedtii</name>
    <dbReference type="NCBI Taxonomy" id="440482"/>
    <lineage>
        <taxon>Bacteria</taxon>
        <taxon>Bacillati</taxon>
        <taxon>Actinomycetota</taxon>
        <taxon>Actinomycetes</taxon>
        <taxon>Micrococcales</taxon>
        <taxon>Promicromonosporaceae</taxon>
        <taxon>Promicromonospora</taxon>
    </lineage>
</organism>
<keyword evidence="1" id="KW-0175">Coiled coil</keyword>
<sequence length="675" mass="71431">MSEPTSRSTEPVQQDAPVEPVAETPTAAESPAEAPEAAVEADAPEAAVEATDEAPATDQVTEEAPVAEPEAPAEDAPAKDAPAKDAPAKDAPAKDAPAEEAPAAEAPAEEAPVAEAAEAEAAVAATPAEDAPAAEAEAQAEPDAPAEPEATAEEPATAEATTEETPAEAETPAAEAEPPAEEALAEQAPAEETPAAEAPAATPAPKPATPKPSAIPSPAALARPRAPKPGAPSAPVAQSAPAAPVAPVVPAAADAVAHAEAEKFGRVDDEGNVYVHDAAGERVVGQFPGVTTEEALALYVRRYLDLSAKVGLFEARLESADLSVREIDQTLQKLSEETAEPAAVGDLDGLRARVETLRGRAAERRAALEQARSAAKAEAVASRTAIVEAAEKIAGTDPSKMQWRPAGEELRALLDRWKDAQRSGPRIDRPTEESLWKRFSHARTAFDRERRHFFADLEQRNSAAKVEKEKLVSEAEALSDSTDWGYTAGAYRDLMTRWKAAGRASRKDDDALWARFRAAQDRFFQARDAENAVIDAEYGENLKVKEVLLEEAEALLPVKDLNKAKAGLRSVQERWEEAGKVPRGDIQRIEARLRAVETAIRDADQAQWKRTNPETRARAEGAAAQLESAIAGLEADLAEAQTKGDKRKVSELEAAVAARRSWLEQVVKAAEDSRG</sequence>
<feature type="compositionally biased region" description="Polar residues" evidence="2">
    <location>
        <begin position="1"/>
        <end position="12"/>
    </location>
</feature>
<name>A0ABW7XM16_9MICO</name>
<dbReference type="EMBL" id="JBIRYI010000010">
    <property type="protein sequence ID" value="MFI2488578.1"/>
    <property type="molecule type" value="Genomic_DNA"/>
</dbReference>
<dbReference type="Proteomes" id="UP001611580">
    <property type="component" value="Unassembled WGS sequence"/>
</dbReference>
<evidence type="ECO:0000313" key="3">
    <source>
        <dbReference type="EMBL" id="MFI2488578.1"/>
    </source>
</evidence>
<accession>A0ABW7XM16</accession>